<feature type="non-terminal residue" evidence="2">
    <location>
        <position position="1"/>
    </location>
</feature>
<dbReference type="PANTHER" id="PTHR35004:SF7">
    <property type="entry name" value="INTEGRASE PROTEIN"/>
    <property type="match status" value="1"/>
</dbReference>
<evidence type="ECO:0000313" key="2">
    <source>
        <dbReference type="EMBL" id="MFD1883900.1"/>
    </source>
</evidence>
<keyword evidence="3" id="KW-1185">Reference proteome</keyword>
<feature type="non-terminal residue" evidence="2">
    <location>
        <position position="172"/>
    </location>
</feature>
<feature type="domain" description="Transposase for insertion sequence element IS21-like C-terminal" evidence="1">
    <location>
        <begin position="32"/>
        <end position="104"/>
    </location>
</feature>
<organism evidence="2 3">
    <name type="scientific">Paracoccus pacificus</name>
    <dbReference type="NCBI Taxonomy" id="1463598"/>
    <lineage>
        <taxon>Bacteria</taxon>
        <taxon>Pseudomonadati</taxon>
        <taxon>Pseudomonadota</taxon>
        <taxon>Alphaproteobacteria</taxon>
        <taxon>Rhodobacterales</taxon>
        <taxon>Paracoccaceae</taxon>
        <taxon>Paracoccus</taxon>
    </lineage>
</organism>
<dbReference type="EMBL" id="JBHUEN010000060">
    <property type="protein sequence ID" value="MFD1883900.1"/>
    <property type="molecule type" value="Genomic_DNA"/>
</dbReference>
<dbReference type="Proteomes" id="UP001597213">
    <property type="component" value="Unassembled WGS sequence"/>
</dbReference>
<name>A0ABW4RCQ9_9RHOB</name>
<proteinExistence type="predicted"/>
<reference evidence="3" key="1">
    <citation type="journal article" date="2019" name="Int. J. Syst. Evol. Microbiol.">
        <title>The Global Catalogue of Microorganisms (GCM) 10K type strain sequencing project: providing services to taxonomists for standard genome sequencing and annotation.</title>
        <authorList>
            <consortium name="The Broad Institute Genomics Platform"/>
            <consortium name="The Broad Institute Genome Sequencing Center for Infectious Disease"/>
            <person name="Wu L."/>
            <person name="Ma J."/>
        </authorList>
    </citation>
    <scope>NUCLEOTIDE SEQUENCE [LARGE SCALE GENOMIC DNA]</scope>
    <source>
        <strain evidence="3">CCUG 56029</strain>
    </source>
</reference>
<accession>A0ABW4RCQ9</accession>
<dbReference type="RefSeq" id="WP_417629389.1">
    <property type="nucleotide sequence ID" value="NZ_JBHUEN010000060.1"/>
</dbReference>
<sequence length="172" mass="19832">AQCRKRQHAVLRGESETISERLQRDLAAMRPLPGAPFDACDQDNGRVSSQSLVRYKTNDYSVPVAYGHQDVWIRGYIHEVVIGCRGEVIARHPRCWDRAELVFDPIHYLPLIEQKINALDQAAPLQGWDLPEEFATLRRLMEARMNRQGRREYVQVLRLLETFDLADLHAAV</sequence>
<comment type="caution">
    <text evidence="2">The sequence shown here is derived from an EMBL/GenBank/DDBJ whole genome shotgun (WGS) entry which is preliminary data.</text>
</comment>
<evidence type="ECO:0000313" key="3">
    <source>
        <dbReference type="Proteomes" id="UP001597213"/>
    </source>
</evidence>
<dbReference type="PANTHER" id="PTHR35004">
    <property type="entry name" value="TRANSPOSASE RV3428C-RELATED"/>
    <property type="match status" value="1"/>
</dbReference>
<gene>
    <name evidence="2" type="ORF">ACFSCT_19500</name>
</gene>
<dbReference type="Pfam" id="PF22483">
    <property type="entry name" value="Mu-transpos_C_2"/>
    <property type="match status" value="1"/>
</dbReference>
<protein>
    <submittedName>
        <fullName evidence="2">IS21 family transposase</fullName>
    </submittedName>
</protein>
<evidence type="ECO:0000259" key="1">
    <source>
        <dbReference type="Pfam" id="PF22483"/>
    </source>
</evidence>
<dbReference type="InterPro" id="IPR054353">
    <property type="entry name" value="IstA-like_C"/>
</dbReference>